<dbReference type="PANTHER" id="PTHR19136:SF81">
    <property type="entry name" value="MOLYBDENUM COFACTOR GUANYLYLTRANSFERASE"/>
    <property type="match status" value="1"/>
</dbReference>
<dbReference type="InterPro" id="IPR029044">
    <property type="entry name" value="Nucleotide-diphossugar_trans"/>
</dbReference>
<comment type="similarity">
    <text evidence="8">Belongs to the MobA family.</text>
</comment>
<evidence type="ECO:0000313" key="10">
    <source>
        <dbReference type="EMBL" id="WEJ62930.1"/>
    </source>
</evidence>
<reference evidence="10 11" key="1">
    <citation type="submission" date="2022-06" db="EMBL/GenBank/DDBJ databases">
        <title>Thiomicrohabdus sp. nov, an obligately chemolithoautotrophic, sulfur-oxidizing bacterium isolated from beach of Guanyin Mountain. Amoy.</title>
        <authorList>
            <person name="Zhu H."/>
        </authorList>
    </citation>
    <scope>NUCLEOTIDE SEQUENCE [LARGE SCALE GENOMIC DNA]</scope>
    <source>
        <strain evidence="10 11">XGS-01</strain>
    </source>
</reference>
<keyword evidence="2 8" id="KW-0808">Transferase</keyword>
<comment type="function">
    <text evidence="8">Transfers a GMP moiety from GTP to Mo-molybdopterin (Mo-MPT) cofactor (Moco or molybdenum cofactor) to form Mo-molybdopterin guanine dinucleotide (Mo-MGD) cofactor.</text>
</comment>
<comment type="subcellular location">
    <subcellularLocation>
        <location evidence="8">Cytoplasm</location>
    </subcellularLocation>
</comment>
<name>A0ABY8CAC8_9GAMM</name>
<evidence type="ECO:0000256" key="4">
    <source>
        <dbReference type="ARBA" id="ARBA00022741"/>
    </source>
</evidence>
<dbReference type="EC" id="2.7.7.77" evidence="8"/>
<evidence type="ECO:0000256" key="7">
    <source>
        <dbReference type="ARBA" id="ARBA00023150"/>
    </source>
</evidence>
<organism evidence="10 11">
    <name type="scientific">Thiomicrorhabdus lithotrophica</name>
    <dbReference type="NCBI Taxonomy" id="2949997"/>
    <lineage>
        <taxon>Bacteria</taxon>
        <taxon>Pseudomonadati</taxon>
        <taxon>Pseudomonadota</taxon>
        <taxon>Gammaproteobacteria</taxon>
        <taxon>Thiotrichales</taxon>
        <taxon>Piscirickettsiaceae</taxon>
        <taxon>Thiomicrorhabdus</taxon>
    </lineage>
</organism>
<dbReference type="NCBIfam" id="TIGR02665">
    <property type="entry name" value="molyb_mobA"/>
    <property type="match status" value="1"/>
</dbReference>
<comment type="subunit">
    <text evidence="8">Monomer.</text>
</comment>
<evidence type="ECO:0000256" key="1">
    <source>
        <dbReference type="ARBA" id="ARBA00022490"/>
    </source>
</evidence>
<feature type="binding site" evidence="8">
    <location>
        <position position="109"/>
    </location>
    <ligand>
        <name>GTP</name>
        <dbReference type="ChEBI" id="CHEBI:37565"/>
    </ligand>
</feature>
<dbReference type="GO" id="GO:0061603">
    <property type="term" value="F:molybdenum cofactor guanylyltransferase activity"/>
    <property type="evidence" value="ECO:0007669"/>
    <property type="project" value="UniProtKB-EC"/>
</dbReference>
<feature type="binding site" evidence="8">
    <location>
        <position position="61"/>
    </location>
    <ligand>
        <name>GTP</name>
        <dbReference type="ChEBI" id="CHEBI:37565"/>
    </ligand>
</feature>
<evidence type="ECO:0000313" key="11">
    <source>
        <dbReference type="Proteomes" id="UP001222275"/>
    </source>
</evidence>
<keyword evidence="11" id="KW-1185">Reference proteome</keyword>
<dbReference type="Gene3D" id="3.90.550.10">
    <property type="entry name" value="Spore Coat Polysaccharide Biosynthesis Protein SpsA, Chain A"/>
    <property type="match status" value="1"/>
</dbReference>
<accession>A0ABY8CAC8</accession>
<dbReference type="EMBL" id="CP102381">
    <property type="protein sequence ID" value="WEJ62930.1"/>
    <property type="molecule type" value="Genomic_DNA"/>
</dbReference>
<proteinExistence type="inferred from homology"/>
<keyword evidence="1 8" id="KW-0963">Cytoplasm</keyword>
<dbReference type="SUPFAM" id="SSF53448">
    <property type="entry name" value="Nucleotide-diphospho-sugar transferases"/>
    <property type="match status" value="1"/>
</dbReference>
<dbReference type="PANTHER" id="PTHR19136">
    <property type="entry name" value="MOLYBDENUM COFACTOR GUANYLYLTRANSFERASE"/>
    <property type="match status" value="1"/>
</dbReference>
<dbReference type="Pfam" id="PF12804">
    <property type="entry name" value="NTP_transf_3"/>
    <property type="match status" value="1"/>
</dbReference>
<evidence type="ECO:0000256" key="3">
    <source>
        <dbReference type="ARBA" id="ARBA00022723"/>
    </source>
</evidence>
<keyword evidence="5 8" id="KW-0460">Magnesium</keyword>
<dbReference type="InterPro" id="IPR013482">
    <property type="entry name" value="Molybde_CF_guanTrfase"/>
</dbReference>
<feature type="binding site" evidence="8">
    <location>
        <position position="33"/>
    </location>
    <ligand>
        <name>GTP</name>
        <dbReference type="ChEBI" id="CHEBI:37565"/>
    </ligand>
</feature>
<keyword evidence="10" id="KW-0548">Nucleotidyltransferase</keyword>
<evidence type="ECO:0000256" key="5">
    <source>
        <dbReference type="ARBA" id="ARBA00022842"/>
    </source>
</evidence>
<evidence type="ECO:0000256" key="8">
    <source>
        <dbReference type="HAMAP-Rule" id="MF_00316"/>
    </source>
</evidence>
<dbReference type="InterPro" id="IPR025877">
    <property type="entry name" value="MobA-like_NTP_Trfase"/>
</dbReference>
<comment type="cofactor">
    <cofactor evidence="8">
        <name>Mg(2+)</name>
        <dbReference type="ChEBI" id="CHEBI:18420"/>
    </cofactor>
</comment>
<feature type="binding site" evidence="8">
    <location>
        <begin position="20"/>
        <end position="22"/>
    </location>
    <ligand>
        <name>GTP</name>
        <dbReference type="ChEBI" id="CHEBI:37565"/>
    </ligand>
</feature>
<dbReference type="Proteomes" id="UP001222275">
    <property type="component" value="Chromosome"/>
</dbReference>
<evidence type="ECO:0000259" key="9">
    <source>
        <dbReference type="Pfam" id="PF12804"/>
    </source>
</evidence>
<keyword evidence="4 8" id="KW-0547">Nucleotide-binding</keyword>
<gene>
    <name evidence="8 10" type="primary">mobA</name>
    <name evidence="10" type="ORF">NR989_01400</name>
</gene>
<feature type="binding site" evidence="8">
    <location>
        <position position="79"/>
    </location>
    <ligand>
        <name>GTP</name>
        <dbReference type="ChEBI" id="CHEBI:37565"/>
    </ligand>
</feature>
<dbReference type="CDD" id="cd02503">
    <property type="entry name" value="MobA"/>
    <property type="match status" value="1"/>
</dbReference>
<evidence type="ECO:0000256" key="6">
    <source>
        <dbReference type="ARBA" id="ARBA00023134"/>
    </source>
</evidence>
<keyword evidence="7 8" id="KW-0501">Molybdenum cofactor biosynthesis</keyword>
<dbReference type="RefSeq" id="WP_275595187.1">
    <property type="nucleotide sequence ID" value="NZ_CP102381.1"/>
</dbReference>
<dbReference type="HAMAP" id="MF_00316">
    <property type="entry name" value="MobA"/>
    <property type="match status" value="1"/>
</dbReference>
<feature type="domain" description="MobA-like NTP transferase" evidence="9">
    <location>
        <begin position="17"/>
        <end position="172"/>
    </location>
</feature>
<protein>
    <recommendedName>
        <fullName evidence="8">Molybdenum cofactor guanylyltransferase</fullName>
        <shortName evidence="8">MoCo guanylyltransferase</shortName>
        <ecNumber evidence="8">2.7.7.77</ecNumber>
    </recommendedName>
    <alternativeName>
        <fullName evidence="8">GTP:molybdopterin guanylyltransferase</fullName>
    </alternativeName>
    <alternativeName>
        <fullName evidence="8">Mo-MPT guanylyltransferase</fullName>
    </alternativeName>
    <alternativeName>
        <fullName evidence="8">Molybdopterin guanylyltransferase</fullName>
    </alternativeName>
    <alternativeName>
        <fullName evidence="8">Molybdopterin-guanine dinucleotide synthase</fullName>
        <shortName evidence="8">MGD synthase</shortName>
    </alternativeName>
</protein>
<keyword evidence="6 8" id="KW-0342">GTP-binding</keyword>
<feature type="binding site" evidence="8">
    <location>
        <position position="109"/>
    </location>
    <ligand>
        <name>Mg(2+)</name>
        <dbReference type="ChEBI" id="CHEBI:18420"/>
    </ligand>
</feature>
<comment type="catalytic activity">
    <reaction evidence="8">
        <text>Mo-molybdopterin + GTP + H(+) = Mo-molybdopterin guanine dinucleotide + diphosphate</text>
        <dbReference type="Rhea" id="RHEA:34243"/>
        <dbReference type="ChEBI" id="CHEBI:15378"/>
        <dbReference type="ChEBI" id="CHEBI:33019"/>
        <dbReference type="ChEBI" id="CHEBI:37565"/>
        <dbReference type="ChEBI" id="CHEBI:71302"/>
        <dbReference type="ChEBI" id="CHEBI:71310"/>
        <dbReference type="EC" id="2.7.7.77"/>
    </reaction>
</comment>
<evidence type="ECO:0000256" key="2">
    <source>
        <dbReference type="ARBA" id="ARBA00022679"/>
    </source>
</evidence>
<keyword evidence="3 8" id="KW-0479">Metal-binding</keyword>
<comment type="domain">
    <text evidence="8">The N-terminal domain determines nucleotide recognition and specific binding, while the C-terminal domain determines the specific binding to the target protein.</text>
</comment>
<sequence length="205" mass="23028">MVDVNKHQIIESNVITGVIIAGGQGSRVGFQQKALLPYHGEPILKPILALLSSQVHTVWVNTNVEIERYQAFSEQLFSDEYQGFLGPLAGMHAAWQYIQTDWAVFVPCDNPNLPNDFVSRMINAYQNQPNPIVIVNDGVRLQPLYIMMHRSMAESLNQAIAKGHLSVNRWVKENDFTEACFADCCSKAFQNMNTLASFDVLEEPS</sequence>